<organism evidence="2 3">
    <name type="scientific">Schistosoma rodhaini</name>
    <dbReference type="NCBI Taxonomy" id="6188"/>
    <lineage>
        <taxon>Eukaryota</taxon>
        <taxon>Metazoa</taxon>
        <taxon>Spiralia</taxon>
        <taxon>Lophotrochozoa</taxon>
        <taxon>Platyhelminthes</taxon>
        <taxon>Trematoda</taxon>
        <taxon>Digenea</taxon>
        <taxon>Strigeidida</taxon>
        <taxon>Schistosomatoidea</taxon>
        <taxon>Schistosomatidae</taxon>
        <taxon>Schistosoma</taxon>
    </lineage>
</organism>
<protein>
    <recommendedName>
        <fullName evidence="4">N-acetylglucosaminylphosphatidylinositol deacetylase</fullName>
    </recommendedName>
</protein>
<proteinExistence type="predicted"/>
<evidence type="ECO:0000256" key="1">
    <source>
        <dbReference type="SAM" id="Phobius"/>
    </source>
</evidence>
<keyword evidence="2" id="KW-1185">Reference proteome</keyword>
<dbReference type="AlphaFoldDB" id="A0AA85F8E5"/>
<evidence type="ECO:0000313" key="3">
    <source>
        <dbReference type="WBParaSite" id="SRDH1_39430.1"/>
    </source>
</evidence>
<keyword evidence="1" id="KW-1133">Transmembrane helix</keyword>
<sequence>MLWLILLIGVNIFTFILWLCLLLLAQSKRRNIEQPVLIVTAHPDDESDTTSTCFASPLGIMVDLAMKESVNWTLQQRNWESGV</sequence>
<reference evidence="3" key="2">
    <citation type="submission" date="2023-11" db="UniProtKB">
        <authorList>
            <consortium name="WormBaseParasite"/>
        </authorList>
    </citation>
    <scope>IDENTIFICATION</scope>
</reference>
<reference evidence="2" key="1">
    <citation type="submission" date="2022-06" db="EMBL/GenBank/DDBJ databases">
        <authorList>
            <person name="Berger JAMES D."/>
            <person name="Berger JAMES D."/>
        </authorList>
    </citation>
    <scope>NUCLEOTIDE SEQUENCE [LARGE SCALE GENOMIC DNA]</scope>
</reference>
<dbReference type="WBParaSite" id="SRDH1_39430.1">
    <property type="protein sequence ID" value="SRDH1_39430.1"/>
    <property type="gene ID" value="SRDH1_39430"/>
</dbReference>
<name>A0AA85F8E5_9TREM</name>
<dbReference type="Proteomes" id="UP000050792">
    <property type="component" value="Unassembled WGS sequence"/>
</dbReference>
<evidence type="ECO:0008006" key="4">
    <source>
        <dbReference type="Google" id="ProtNLM"/>
    </source>
</evidence>
<feature type="transmembrane region" description="Helical" evidence="1">
    <location>
        <begin position="6"/>
        <end position="25"/>
    </location>
</feature>
<accession>A0AA85F8E5</accession>
<evidence type="ECO:0000313" key="2">
    <source>
        <dbReference type="Proteomes" id="UP000050792"/>
    </source>
</evidence>
<keyword evidence="1" id="KW-0472">Membrane</keyword>
<keyword evidence="1" id="KW-0812">Transmembrane</keyword>